<keyword evidence="3" id="KW-1185">Reference proteome</keyword>
<evidence type="ECO:0000313" key="2">
    <source>
        <dbReference type="EMBL" id="TQM06489.1"/>
    </source>
</evidence>
<comment type="caution">
    <text evidence="2">The sequence shown here is derived from an EMBL/GenBank/DDBJ whole genome shotgun (WGS) entry which is preliminary data.</text>
</comment>
<dbReference type="InterPro" id="IPR007278">
    <property type="entry name" value="DUF397"/>
</dbReference>
<evidence type="ECO:0000313" key="3">
    <source>
        <dbReference type="Proteomes" id="UP000315677"/>
    </source>
</evidence>
<sequence>MIDYKVSSFCSLGNCVEVGVAPDGGIAVRDSKSPETLPLLFTPAEWRDFVAGVRAGEFDFA</sequence>
<protein>
    <submittedName>
        <fullName evidence="2">Uncharacterized protein DUF397</fullName>
    </submittedName>
</protein>
<organism evidence="2 3">
    <name type="scientific">Pseudonocardia kunmingensis</name>
    <dbReference type="NCBI Taxonomy" id="630975"/>
    <lineage>
        <taxon>Bacteria</taxon>
        <taxon>Bacillati</taxon>
        <taxon>Actinomycetota</taxon>
        <taxon>Actinomycetes</taxon>
        <taxon>Pseudonocardiales</taxon>
        <taxon>Pseudonocardiaceae</taxon>
        <taxon>Pseudonocardia</taxon>
    </lineage>
</organism>
<dbReference type="Pfam" id="PF04149">
    <property type="entry name" value="DUF397"/>
    <property type="match status" value="1"/>
</dbReference>
<dbReference type="Proteomes" id="UP000315677">
    <property type="component" value="Unassembled WGS sequence"/>
</dbReference>
<dbReference type="OrthoDB" id="4330022at2"/>
<proteinExistence type="predicted"/>
<dbReference type="RefSeq" id="WP_142060391.1">
    <property type="nucleotide sequence ID" value="NZ_VFPA01000004.1"/>
</dbReference>
<dbReference type="EMBL" id="VFPA01000004">
    <property type="protein sequence ID" value="TQM06489.1"/>
    <property type="molecule type" value="Genomic_DNA"/>
</dbReference>
<accession>A0A543DAY1</accession>
<gene>
    <name evidence="2" type="ORF">FB558_6747</name>
</gene>
<evidence type="ECO:0000259" key="1">
    <source>
        <dbReference type="Pfam" id="PF04149"/>
    </source>
</evidence>
<feature type="domain" description="DUF397" evidence="1">
    <location>
        <begin position="7"/>
        <end position="54"/>
    </location>
</feature>
<reference evidence="2 3" key="1">
    <citation type="submission" date="2019-06" db="EMBL/GenBank/DDBJ databases">
        <title>Sequencing the genomes of 1000 actinobacteria strains.</title>
        <authorList>
            <person name="Klenk H.-P."/>
        </authorList>
    </citation>
    <scope>NUCLEOTIDE SEQUENCE [LARGE SCALE GENOMIC DNA]</scope>
    <source>
        <strain evidence="2 3">DSM 45301</strain>
    </source>
</reference>
<name>A0A543DAY1_9PSEU</name>
<dbReference type="AlphaFoldDB" id="A0A543DAY1"/>